<proteinExistence type="predicted"/>
<dbReference type="InterPro" id="IPR001584">
    <property type="entry name" value="Integrase_cat-core"/>
</dbReference>
<name>A0ABX1DEK0_9FLAO</name>
<comment type="caution">
    <text evidence="2">The sequence shown here is derived from an EMBL/GenBank/DDBJ whole genome shotgun (WGS) entry which is preliminary data.</text>
</comment>
<accession>A0ABX1DEK0</accession>
<dbReference type="EMBL" id="JAAVJS010000026">
    <property type="protein sequence ID" value="NJX16685.1"/>
    <property type="molecule type" value="Genomic_DNA"/>
</dbReference>
<dbReference type="Proteomes" id="UP000760545">
    <property type="component" value="Unassembled WGS sequence"/>
</dbReference>
<dbReference type="Pfam" id="PF13333">
    <property type="entry name" value="rve_2"/>
    <property type="match status" value="1"/>
</dbReference>
<evidence type="ECO:0000313" key="3">
    <source>
        <dbReference type="Proteomes" id="UP000760545"/>
    </source>
</evidence>
<protein>
    <submittedName>
        <fullName evidence="2">IS3 family transposase</fullName>
    </submittedName>
</protein>
<keyword evidence="3" id="KW-1185">Reference proteome</keyword>
<reference evidence="2 3" key="1">
    <citation type="submission" date="2020-03" db="EMBL/GenBank/DDBJ databases">
        <title>Tamlana sp. nov, isolated from XXX.</title>
        <authorList>
            <person name="Cao W.R."/>
        </authorList>
    </citation>
    <scope>NUCLEOTIDE SEQUENCE [LARGE SCALE GENOMIC DNA]</scope>
    <source>
        <strain evidence="2 3">HST1-43</strain>
    </source>
</reference>
<evidence type="ECO:0000259" key="1">
    <source>
        <dbReference type="Pfam" id="PF13333"/>
    </source>
</evidence>
<feature type="domain" description="Integrase catalytic" evidence="1">
    <location>
        <begin position="1"/>
        <end position="33"/>
    </location>
</feature>
<evidence type="ECO:0000313" key="2">
    <source>
        <dbReference type="EMBL" id="NJX16685.1"/>
    </source>
</evidence>
<gene>
    <name evidence="2" type="ORF">HC176_14430</name>
</gene>
<organism evidence="2 3">
    <name type="scientific">Tamlana crocina</name>
    <dbReference type="NCBI Taxonomy" id="393006"/>
    <lineage>
        <taxon>Bacteria</taxon>
        <taxon>Pseudomonadati</taxon>
        <taxon>Bacteroidota</taxon>
        <taxon>Flavobacteriia</taxon>
        <taxon>Flavobacteriales</taxon>
        <taxon>Flavobacteriaceae</taxon>
        <taxon>Tamlana</taxon>
    </lineage>
</organism>
<sequence>MLKVELVYNLDFKTIEQAKTAVFEHLEIWYNRKHKYFFYLIT</sequence>